<dbReference type="Proteomes" id="UP000186855">
    <property type="component" value="Unassembled WGS sequence"/>
</dbReference>
<dbReference type="AlphaFoldDB" id="A0A1Q8VV54"/>
<comment type="caution">
    <text evidence="1">The sequence shown here is derived from an EMBL/GenBank/DDBJ whole genome shotgun (WGS) entry which is preliminary data.</text>
</comment>
<evidence type="ECO:0008006" key="3">
    <source>
        <dbReference type="Google" id="ProtNLM"/>
    </source>
</evidence>
<sequence>MTKDHFIPAALIGRFSDETSARLRDRKVWIASRLGKSPRRSTAGAVGYENRLYDVDPHLFYDTNGKAVDNFWSKYEPQLPRVLDSLIKKELSASDWINVLVPFVASTFVRHRNYEERYNARPLSEFGREISEIRDEVVPDLRKTDINITRITDIATQMVSVISSEWSVVKFDEDIILPDVGFCVVSSNEVVNGINVKRTVIPVDKRHAITLVPRSPWPIAHKDNDGCWQIHVRYRDASEREARCLNSILMRWGQDFVVGSEHTIKRLDWQKIGTKAPKEIDEDLSDWPFNVPRKQIAGINVPIAKIFNDETVHLEKEYLDRCFGVRGIDPAIQVLDVNPNKLIPADCFLCIEKDYLFITSHFSCMEETDYYQNVDIQ</sequence>
<reference evidence="1 2" key="1">
    <citation type="submission" date="2016-12" db="EMBL/GenBank/DDBJ databases">
        <title>Genomic comparison of strains in the 'Actinomyces naeslundii' group.</title>
        <authorList>
            <person name="Mughal S.R."/>
            <person name="Do T."/>
            <person name="Gilbert S.C."/>
            <person name="Witherden E.A."/>
            <person name="Didelot X."/>
            <person name="Beighton D."/>
        </authorList>
    </citation>
    <scope>NUCLEOTIDE SEQUENCE [LARGE SCALE GENOMIC DNA]</scope>
    <source>
        <strain evidence="1 2">S24V</strain>
    </source>
</reference>
<accession>A0A1Q8VV54</accession>
<evidence type="ECO:0000313" key="1">
    <source>
        <dbReference type="EMBL" id="OLO52008.1"/>
    </source>
</evidence>
<dbReference type="EMBL" id="MSKI01000078">
    <property type="protein sequence ID" value="OLO52008.1"/>
    <property type="molecule type" value="Genomic_DNA"/>
</dbReference>
<gene>
    <name evidence="1" type="ORF">BKH30_07460</name>
</gene>
<proteinExistence type="predicted"/>
<evidence type="ECO:0000313" key="2">
    <source>
        <dbReference type="Proteomes" id="UP000186855"/>
    </source>
</evidence>
<name>A0A1Q8VV54_9ACTO</name>
<organism evidence="1 2">
    <name type="scientific">Actinomyces oris</name>
    <dbReference type="NCBI Taxonomy" id="544580"/>
    <lineage>
        <taxon>Bacteria</taxon>
        <taxon>Bacillati</taxon>
        <taxon>Actinomycetota</taxon>
        <taxon>Actinomycetes</taxon>
        <taxon>Actinomycetales</taxon>
        <taxon>Actinomycetaceae</taxon>
        <taxon>Actinomyces</taxon>
    </lineage>
</organism>
<protein>
    <recommendedName>
        <fullName evidence="3">DUF4238 domain-containing protein</fullName>
    </recommendedName>
</protein>